<dbReference type="EMBL" id="CAMPGE010011088">
    <property type="protein sequence ID" value="CAI2369930.1"/>
    <property type="molecule type" value="Genomic_DNA"/>
</dbReference>
<dbReference type="PANTHER" id="PTHR48079">
    <property type="entry name" value="PROTEIN YEEZ"/>
    <property type="match status" value="1"/>
</dbReference>
<dbReference type="GO" id="GO:0004029">
    <property type="term" value="F:aldehyde dehydrogenase (NAD+) activity"/>
    <property type="evidence" value="ECO:0007669"/>
    <property type="project" value="TreeGrafter"/>
</dbReference>
<feature type="domain" description="NAD-dependent epimerase/dehydratase" evidence="1">
    <location>
        <begin position="7"/>
        <end position="260"/>
    </location>
</feature>
<dbReference type="Pfam" id="PF01370">
    <property type="entry name" value="Epimerase"/>
    <property type="match status" value="1"/>
</dbReference>
<evidence type="ECO:0000313" key="3">
    <source>
        <dbReference type="Proteomes" id="UP001295684"/>
    </source>
</evidence>
<reference evidence="2" key="1">
    <citation type="submission" date="2023-07" db="EMBL/GenBank/DDBJ databases">
        <authorList>
            <consortium name="AG Swart"/>
            <person name="Singh M."/>
            <person name="Singh A."/>
            <person name="Seah K."/>
            <person name="Emmerich C."/>
        </authorList>
    </citation>
    <scope>NUCLEOTIDE SEQUENCE</scope>
    <source>
        <strain evidence="2">DP1</strain>
    </source>
</reference>
<dbReference type="Gene3D" id="3.40.50.720">
    <property type="entry name" value="NAD(P)-binding Rossmann-like Domain"/>
    <property type="match status" value="1"/>
</dbReference>
<keyword evidence="3" id="KW-1185">Reference proteome</keyword>
<sequence>MEGSPKILITGITGFKGSWIAKKFLSFRDFMLEGKHETFEIRGLVRNLKDPSTIAQLRNTLAKFDGNSEKFPWTIKNKKSTLEFVEGDLFNPDSLKEAVKDCDYVFHAACPAIDEDDEAKSLLEAMEANLNIIKACAYTKVKKLIIVSSYITIARYDKFYCSLDEKSSPKNSKGMNLYEKCRFQAERWAFNYLSHLDAKDRQFSVSFLNPGILFGPLLVPRQDHSAVKFVKRIMMNDLEDDWHPIYYPHCDIRDLADACISCIYYSEDLQRYALTSDTHKLSEYARCISEEFNIQDFEINIYESCKCFVWAGSWFNVEYSNALYRWNKKVHIKSTKAQTELEMDFLDLKTSIIDMCYSLINNGMVTTNDLPTKLLIE</sequence>
<dbReference type="InterPro" id="IPR036291">
    <property type="entry name" value="NAD(P)-bd_dom_sf"/>
</dbReference>
<accession>A0AAD1URT1</accession>
<dbReference type="InterPro" id="IPR001509">
    <property type="entry name" value="Epimerase_deHydtase"/>
</dbReference>
<dbReference type="PANTHER" id="PTHR48079:SF6">
    <property type="entry name" value="NAD(P)-BINDING DOMAIN-CONTAINING PROTEIN-RELATED"/>
    <property type="match status" value="1"/>
</dbReference>
<protein>
    <recommendedName>
        <fullName evidence="1">NAD-dependent epimerase/dehydratase domain-containing protein</fullName>
    </recommendedName>
</protein>
<proteinExistence type="predicted"/>
<dbReference type="Proteomes" id="UP001295684">
    <property type="component" value="Unassembled WGS sequence"/>
</dbReference>
<dbReference type="GO" id="GO:0005737">
    <property type="term" value="C:cytoplasm"/>
    <property type="evidence" value="ECO:0007669"/>
    <property type="project" value="TreeGrafter"/>
</dbReference>
<comment type="caution">
    <text evidence="2">The sequence shown here is derived from an EMBL/GenBank/DDBJ whole genome shotgun (WGS) entry which is preliminary data.</text>
</comment>
<evidence type="ECO:0000313" key="2">
    <source>
        <dbReference type="EMBL" id="CAI2369930.1"/>
    </source>
</evidence>
<dbReference type="AlphaFoldDB" id="A0AAD1URT1"/>
<dbReference type="InterPro" id="IPR051783">
    <property type="entry name" value="NAD(P)-dependent_oxidoreduct"/>
</dbReference>
<organism evidence="2 3">
    <name type="scientific">Euplotes crassus</name>
    <dbReference type="NCBI Taxonomy" id="5936"/>
    <lineage>
        <taxon>Eukaryota</taxon>
        <taxon>Sar</taxon>
        <taxon>Alveolata</taxon>
        <taxon>Ciliophora</taxon>
        <taxon>Intramacronucleata</taxon>
        <taxon>Spirotrichea</taxon>
        <taxon>Hypotrichia</taxon>
        <taxon>Euplotida</taxon>
        <taxon>Euplotidae</taxon>
        <taxon>Moneuplotes</taxon>
    </lineage>
</organism>
<evidence type="ECO:0000259" key="1">
    <source>
        <dbReference type="Pfam" id="PF01370"/>
    </source>
</evidence>
<gene>
    <name evidence="2" type="ORF">ECRASSUSDP1_LOCUS11236</name>
</gene>
<name>A0AAD1URT1_EUPCR</name>
<dbReference type="SUPFAM" id="SSF51735">
    <property type="entry name" value="NAD(P)-binding Rossmann-fold domains"/>
    <property type="match status" value="1"/>
</dbReference>